<comment type="caution">
    <text evidence="5">The sequence shown here is derived from an EMBL/GenBank/DDBJ whole genome shotgun (WGS) entry which is preliminary data.</text>
</comment>
<dbReference type="Pfam" id="PF00004">
    <property type="entry name" value="AAA"/>
    <property type="match status" value="1"/>
</dbReference>
<evidence type="ECO:0000259" key="4">
    <source>
        <dbReference type="SMART" id="SM00382"/>
    </source>
</evidence>
<dbReference type="NCBIfam" id="NF003229">
    <property type="entry name" value="PRK04195.1-5"/>
    <property type="match status" value="1"/>
</dbReference>
<dbReference type="AlphaFoldDB" id="A0A0Q0VPY2"/>
<dbReference type="GO" id="GO:0006260">
    <property type="term" value="P:DNA replication"/>
    <property type="evidence" value="ECO:0007669"/>
    <property type="project" value="UniProtKB-KW"/>
</dbReference>
<evidence type="ECO:0000256" key="1">
    <source>
        <dbReference type="ARBA" id="ARBA00022705"/>
    </source>
</evidence>
<dbReference type="InterPro" id="IPR047854">
    <property type="entry name" value="RFC_lid"/>
</dbReference>
<protein>
    <recommendedName>
        <fullName evidence="4">AAA+ ATPase domain-containing protein</fullName>
    </recommendedName>
</protein>
<reference evidence="5 6" key="1">
    <citation type="submission" date="2015-09" db="EMBL/GenBank/DDBJ databases">
        <title>Heavy metals and arsenic resistance mechanisms in polyextremophilic archaea of the family Ferroplasmaceae.</title>
        <authorList>
            <person name="Bulaev A.G."/>
            <person name="Kanygina A.V."/>
        </authorList>
    </citation>
    <scope>NUCLEOTIDE SEQUENCE [LARGE SCALE GENOMIC DNA]</scope>
    <source>
        <strain evidence="5 6">BH2</strain>
    </source>
</reference>
<evidence type="ECO:0000313" key="6">
    <source>
        <dbReference type="Proteomes" id="UP000050301"/>
    </source>
</evidence>
<accession>A0A0Q0VPY2</accession>
<dbReference type="Gene3D" id="1.10.8.60">
    <property type="match status" value="1"/>
</dbReference>
<dbReference type="GO" id="GO:0005524">
    <property type="term" value="F:ATP binding"/>
    <property type="evidence" value="ECO:0007669"/>
    <property type="project" value="UniProtKB-KW"/>
</dbReference>
<dbReference type="InterPro" id="IPR003593">
    <property type="entry name" value="AAA+_ATPase"/>
</dbReference>
<dbReference type="RefSeq" id="WP_048101457.1">
    <property type="nucleotide sequence ID" value="NZ_LKBH01000093.1"/>
</dbReference>
<proteinExistence type="predicted"/>
<dbReference type="GO" id="GO:0016887">
    <property type="term" value="F:ATP hydrolysis activity"/>
    <property type="evidence" value="ECO:0007669"/>
    <property type="project" value="InterPro"/>
</dbReference>
<name>A0A0Q0VPY2_9ARCH</name>
<dbReference type="CDD" id="cd18140">
    <property type="entry name" value="HLD_clamp_RFC"/>
    <property type="match status" value="1"/>
</dbReference>
<keyword evidence="2" id="KW-0547">Nucleotide-binding</keyword>
<dbReference type="EMBL" id="LKBH01000093">
    <property type="protein sequence ID" value="KQB35799.1"/>
    <property type="molecule type" value="Genomic_DNA"/>
</dbReference>
<dbReference type="SMART" id="SM00382">
    <property type="entry name" value="AAA"/>
    <property type="match status" value="1"/>
</dbReference>
<dbReference type="SUPFAM" id="SSF52540">
    <property type="entry name" value="P-loop containing nucleoside triphosphate hydrolases"/>
    <property type="match status" value="1"/>
</dbReference>
<evidence type="ECO:0000256" key="2">
    <source>
        <dbReference type="ARBA" id="ARBA00022741"/>
    </source>
</evidence>
<dbReference type="InterPro" id="IPR003959">
    <property type="entry name" value="ATPase_AAA_core"/>
</dbReference>
<dbReference type="PANTHER" id="PTHR23389">
    <property type="entry name" value="CHROMOSOME TRANSMISSION FIDELITY FACTOR 18"/>
    <property type="match status" value="1"/>
</dbReference>
<organism evidence="5 6">
    <name type="scientific">Acidiplasma cupricumulans</name>
    <dbReference type="NCBI Taxonomy" id="312540"/>
    <lineage>
        <taxon>Archaea</taxon>
        <taxon>Methanobacteriati</taxon>
        <taxon>Thermoplasmatota</taxon>
        <taxon>Thermoplasmata</taxon>
        <taxon>Thermoplasmatales</taxon>
        <taxon>Ferroplasmaceae</taxon>
        <taxon>Acidiplasma</taxon>
    </lineage>
</organism>
<keyword evidence="3" id="KW-0067">ATP-binding</keyword>
<evidence type="ECO:0000313" key="5">
    <source>
        <dbReference type="EMBL" id="KQB35799.1"/>
    </source>
</evidence>
<dbReference type="Proteomes" id="UP000050301">
    <property type="component" value="Unassembled WGS sequence"/>
</dbReference>
<gene>
    <name evidence="5" type="ORF">AOG55_05760</name>
</gene>
<dbReference type="InterPro" id="IPR027417">
    <property type="entry name" value="P-loop_NTPase"/>
</dbReference>
<dbReference type="Gene3D" id="3.40.50.300">
    <property type="entry name" value="P-loop containing nucleotide triphosphate hydrolases"/>
    <property type="match status" value="1"/>
</dbReference>
<feature type="domain" description="AAA+ ATPase" evidence="4">
    <location>
        <begin position="38"/>
        <end position="190"/>
    </location>
</feature>
<dbReference type="GeneID" id="84222551"/>
<dbReference type="PANTHER" id="PTHR23389:SF6">
    <property type="entry name" value="REPLICATION FACTOR C SUBUNIT 1"/>
    <property type="match status" value="1"/>
</dbReference>
<keyword evidence="1" id="KW-0235">DNA replication</keyword>
<keyword evidence="6" id="KW-1185">Reference proteome</keyword>
<sequence>MPLPDKYRPEKFDDIILPDDIKNQIKSWMDSWMRHEETKKALILYGTQGVGKTTLAGVISRCYNLPLIEMNGSDQRNRENMKKVALMAAEYRDLFNYEQNYPDRIILIDEADNIFESRDPAKGGDSGGISELLEIIKNTLNPVILTMNDFYEFKRKSSAREIISLSISMEITPYKKRSERNYHIYIQKLLERLKYIASNENIKINDSQLMEIIKKDEPDMRATLNDLELYRGGNNAEDAYRDEQESIYYVVSKTFKSGNYNDIINSLYAINGDTDFPGFYMQWLAENAGMEYKNPEDLKNIFDILSQADIYYNMRIRDYSLSSYSMEIAGGISFEANERNEHYVKYNFPAFIKNMSSRKGNTERYNIQTVLEKLALVNHMPSNEMAKYLWFYKFIKKHDRKLFSDIIKILEITDKEKNALE</sequence>
<dbReference type="InParanoid" id="A0A0Q0VPY2"/>
<evidence type="ECO:0000256" key="3">
    <source>
        <dbReference type="ARBA" id="ARBA00022840"/>
    </source>
</evidence>